<dbReference type="Pfam" id="PF01066">
    <property type="entry name" value="CDP-OH_P_transf"/>
    <property type="match status" value="1"/>
</dbReference>
<evidence type="ECO:0000256" key="11">
    <source>
        <dbReference type="SAM" id="Phobius"/>
    </source>
</evidence>
<feature type="transmembrane region" description="Helical" evidence="11">
    <location>
        <begin position="53"/>
        <end position="72"/>
    </location>
</feature>
<dbReference type="InterPro" id="IPR048254">
    <property type="entry name" value="CDP_ALCOHOL_P_TRANSF_CS"/>
</dbReference>
<dbReference type="InterPro" id="IPR000462">
    <property type="entry name" value="CDP-OH_P_trans"/>
</dbReference>
<organism evidence="12">
    <name type="scientific">freshwater metagenome</name>
    <dbReference type="NCBI Taxonomy" id="449393"/>
    <lineage>
        <taxon>unclassified sequences</taxon>
        <taxon>metagenomes</taxon>
        <taxon>ecological metagenomes</taxon>
    </lineage>
</organism>
<keyword evidence="4" id="KW-0808">Transferase</keyword>
<dbReference type="GO" id="GO:0046474">
    <property type="term" value="P:glycerophospholipid biosynthetic process"/>
    <property type="evidence" value="ECO:0007669"/>
    <property type="project" value="TreeGrafter"/>
</dbReference>
<dbReference type="NCBIfam" id="TIGR00560">
    <property type="entry name" value="pgsA"/>
    <property type="match status" value="1"/>
</dbReference>
<dbReference type="PIRSF" id="PIRSF000847">
    <property type="entry name" value="Phos_ph_gly_syn"/>
    <property type="match status" value="1"/>
</dbReference>
<gene>
    <name evidence="12" type="ORF">UFOPK2786_00160</name>
</gene>
<evidence type="ECO:0000256" key="2">
    <source>
        <dbReference type="ARBA" id="ARBA00010441"/>
    </source>
</evidence>
<accession>A0A6J6S854</accession>
<comment type="subcellular location">
    <subcellularLocation>
        <location evidence="1">Membrane</location>
        <topology evidence="1">Multi-pass membrane protein</topology>
    </subcellularLocation>
</comment>
<feature type="transmembrane region" description="Helical" evidence="11">
    <location>
        <begin position="20"/>
        <end position="41"/>
    </location>
</feature>
<proteinExistence type="inferred from homology"/>
<keyword evidence="6 11" id="KW-1133">Transmembrane helix</keyword>
<evidence type="ECO:0000256" key="8">
    <source>
        <dbReference type="ARBA" id="ARBA00023136"/>
    </source>
</evidence>
<dbReference type="InterPro" id="IPR050324">
    <property type="entry name" value="CDP-alcohol_PTase-I"/>
</dbReference>
<evidence type="ECO:0000256" key="1">
    <source>
        <dbReference type="ARBA" id="ARBA00004141"/>
    </source>
</evidence>
<dbReference type="AlphaFoldDB" id="A0A6J6S854"/>
<evidence type="ECO:0000256" key="9">
    <source>
        <dbReference type="ARBA" id="ARBA00023209"/>
    </source>
</evidence>
<evidence type="ECO:0000256" key="4">
    <source>
        <dbReference type="ARBA" id="ARBA00022679"/>
    </source>
</evidence>
<comment type="similarity">
    <text evidence="2">Belongs to the CDP-alcohol phosphatidyltransferase class-I family.</text>
</comment>
<dbReference type="Gene3D" id="1.20.120.1760">
    <property type="match status" value="1"/>
</dbReference>
<keyword evidence="5 11" id="KW-0812">Transmembrane</keyword>
<evidence type="ECO:0000256" key="3">
    <source>
        <dbReference type="ARBA" id="ARBA00022516"/>
    </source>
</evidence>
<evidence type="ECO:0000256" key="7">
    <source>
        <dbReference type="ARBA" id="ARBA00023098"/>
    </source>
</evidence>
<dbReference type="PROSITE" id="PS00379">
    <property type="entry name" value="CDP_ALCOHOL_P_TRANSF"/>
    <property type="match status" value="1"/>
</dbReference>
<feature type="transmembrane region" description="Helical" evidence="11">
    <location>
        <begin position="171"/>
        <end position="189"/>
    </location>
</feature>
<keyword evidence="10" id="KW-1208">Phospholipid metabolism</keyword>
<dbReference type="InterPro" id="IPR043130">
    <property type="entry name" value="CDP-OH_PTrfase_TM_dom"/>
</dbReference>
<feature type="transmembrane region" description="Helical" evidence="11">
    <location>
        <begin position="92"/>
        <end position="117"/>
    </location>
</feature>
<keyword evidence="3" id="KW-0444">Lipid biosynthesis</keyword>
<protein>
    <submittedName>
        <fullName evidence="12">Unannotated protein</fullName>
    </submittedName>
</protein>
<dbReference type="InterPro" id="IPR004570">
    <property type="entry name" value="Phosphatidylglycerol_P_synth"/>
</dbReference>
<keyword evidence="9" id="KW-0594">Phospholipid biosynthesis</keyword>
<reference evidence="12" key="1">
    <citation type="submission" date="2020-05" db="EMBL/GenBank/DDBJ databases">
        <authorList>
            <person name="Chiriac C."/>
            <person name="Salcher M."/>
            <person name="Ghai R."/>
            <person name="Kavagutti S V."/>
        </authorList>
    </citation>
    <scope>NUCLEOTIDE SEQUENCE</scope>
</reference>
<evidence type="ECO:0000256" key="10">
    <source>
        <dbReference type="ARBA" id="ARBA00023264"/>
    </source>
</evidence>
<keyword evidence="7" id="KW-0443">Lipid metabolism</keyword>
<sequence length="209" mass="21803">MKPAQLDPAGYPASNAPVLNLPNALTLLRLLCVPVMIVLLFSGGTGASVARDGAALVFLLASITDLIDGAVARRLGQVTNFGKIADPLADKALIGAALIGLSILGDLPWWVTVVILVRELGVSLLRLWVIEHGVIPASRGGKLKTVLQTIAITMYLVIVPGLSWWAVASGIVMGLAVALTLVTGVDYLLRALRLRSVAPGTTTDDGAVR</sequence>
<dbReference type="GO" id="GO:0008444">
    <property type="term" value="F:CDP-diacylglycerol-glycerol-3-phosphate 3-phosphatidyltransferase activity"/>
    <property type="evidence" value="ECO:0007669"/>
    <property type="project" value="InterPro"/>
</dbReference>
<dbReference type="PANTHER" id="PTHR14269">
    <property type="entry name" value="CDP-DIACYLGLYCEROL--GLYCEROL-3-PHOSPHATE 3-PHOSPHATIDYLTRANSFERASE-RELATED"/>
    <property type="match status" value="1"/>
</dbReference>
<dbReference type="EMBL" id="CAEZYW010000014">
    <property type="protein sequence ID" value="CAB4730687.1"/>
    <property type="molecule type" value="Genomic_DNA"/>
</dbReference>
<evidence type="ECO:0000256" key="5">
    <source>
        <dbReference type="ARBA" id="ARBA00022692"/>
    </source>
</evidence>
<name>A0A6J6S854_9ZZZZ</name>
<dbReference type="PANTHER" id="PTHR14269:SF52">
    <property type="entry name" value="PHOSPHATIDYLGLYCEROPHOSPHATE SYNTHASE-RELATED"/>
    <property type="match status" value="1"/>
</dbReference>
<evidence type="ECO:0000313" key="12">
    <source>
        <dbReference type="EMBL" id="CAB4730687.1"/>
    </source>
</evidence>
<keyword evidence="8 11" id="KW-0472">Membrane</keyword>
<evidence type="ECO:0000256" key="6">
    <source>
        <dbReference type="ARBA" id="ARBA00022989"/>
    </source>
</evidence>
<dbReference type="GO" id="GO:0016020">
    <property type="term" value="C:membrane"/>
    <property type="evidence" value="ECO:0007669"/>
    <property type="project" value="UniProtKB-SubCell"/>
</dbReference>